<proteinExistence type="predicted"/>
<evidence type="ECO:0000313" key="3">
    <source>
        <dbReference type="Proteomes" id="UP000015105"/>
    </source>
</evidence>
<protein>
    <submittedName>
        <fullName evidence="2">Uncharacterized protein</fullName>
    </submittedName>
</protein>
<evidence type="ECO:0000256" key="1">
    <source>
        <dbReference type="SAM" id="Phobius"/>
    </source>
</evidence>
<reference evidence="2" key="5">
    <citation type="journal article" date="2021" name="G3 (Bethesda)">
        <title>Aegilops tauschii genome assembly Aet v5.0 features greater sequence contiguity and improved annotation.</title>
        <authorList>
            <person name="Wang L."/>
            <person name="Zhu T."/>
            <person name="Rodriguez J.C."/>
            <person name="Deal K.R."/>
            <person name="Dubcovsky J."/>
            <person name="McGuire P.E."/>
            <person name="Lux T."/>
            <person name="Spannagl M."/>
            <person name="Mayer K.F.X."/>
            <person name="Baldrich P."/>
            <person name="Meyers B.C."/>
            <person name="Huo N."/>
            <person name="Gu Y.Q."/>
            <person name="Zhou H."/>
            <person name="Devos K.M."/>
            <person name="Bennetzen J.L."/>
            <person name="Unver T."/>
            <person name="Budak H."/>
            <person name="Gulick P.J."/>
            <person name="Galiba G."/>
            <person name="Kalapos B."/>
            <person name="Nelson D.R."/>
            <person name="Li P."/>
            <person name="You F.M."/>
            <person name="Luo M.C."/>
            <person name="Dvorak J."/>
        </authorList>
    </citation>
    <scope>NUCLEOTIDE SEQUENCE [LARGE SCALE GENOMIC DNA]</scope>
    <source>
        <strain evidence="2">cv. AL8/78</strain>
    </source>
</reference>
<feature type="transmembrane region" description="Helical" evidence="1">
    <location>
        <begin position="15"/>
        <end position="36"/>
    </location>
</feature>
<keyword evidence="3" id="KW-1185">Reference proteome</keyword>
<keyword evidence="1" id="KW-0472">Membrane</keyword>
<reference evidence="2" key="3">
    <citation type="journal article" date="2017" name="Nature">
        <title>Genome sequence of the progenitor of the wheat D genome Aegilops tauschii.</title>
        <authorList>
            <person name="Luo M.C."/>
            <person name="Gu Y.Q."/>
            <person name="Puiu D."/>
            <person name="Wang H."/>
            <person name="Twardziok S.O."/>
            <person name="Deal K.R."/>
            <person name="Huo N."/>
            <person name="Zhu T."/>
            <person name="Wang L."/>
            <person name="Wang Y."/>
            <person name="McGuire P.E."/>
            <person name="Liu S."/>
            <person name="Long H."/>
            <person name="Ramasamy R.K."/>
            <person name="Rodriguez J.C."/>
            <person name="Van S.L."/>
            <person name="Yuan L."/>
            <person name="Wang Z."/>
            <person name="Xia Z."/>
            <person name="Xiao L."/>
            <person name="Anderson O.D."/>
            <person name="Ouyang S."/>
            <person name="Liang Y."/>
            <person name="Zimin A.V."/>
            <person name="Pertea G."/>
            <person name="Qi P."/>
            <person name="Bennetzen J.L."/>
            <person name="Dai X."/>
            <person name="Dawson M.W."/>
            <person name="Muller H.G."/>
            <person name="Kugler K."/>
            <person name="Rivarola-Duarte L."/>
            <person name="Spannagl M."/>
            <person name="Mayer K.F.X."/>
            <person name="Lu F.H."/>
            <person name="Bevan M.W."/>
            <person name="Leroy P."/>
            <person name="Li P."/>
            <person name="You F.M."/>
            <person name="Sun Q."/>
            <person name="Liu Z."/>
            <person name="Lyons E."/>
            <person name="Wicker T."/>
            <person name="Salzberg S.L."/>
            <person name="Devos K.M."/>
            <person name="Dvorak J."/>
        </authorList>
    </citation>
    <scope>NUCLEOTIDE SEQUENCE [LARGE SCALE GENOMIC DNA]</scope>
    <source>
        <strain evidence="2">cv. AL8/78</strain>
    </source>
</reference>
<reference evidence="3" key="2">
    <citation type="journal article" date="2017" name="Nat. Plants">
        <title>The Aegilops tauschii genome reveals multiple impacts of transposons.</title>
        <authorList>
            <person name="Zhao G."/>
            <person name="Zou C."/>
            <person name="Li K."/>
            <person name="Wang K."/>
            <person name="Li T."/>
            <person name="Gao L."/>
            <person name="Zhang X."/>
            <person name="Wang H."/>
            <person name="Yang Z."/>
            <person name="Liu X."/>
            <person name="Jiang W."/>
            <person name="Mao L."/>
            <person name="Kong X."/>
            <person name="Jiao Y."/>
            <person name="Jia J."/>
        </authorList>
    </citation>
    <scope>NUCLEOTIDE SEQUENCE [LARGE SCALE GENOMIC DNA]</scope>
    <source>
        <strain evidence="3">cv. AL8/78</strain>
    </source>
</reference>
<dbReference type="AlphaFoldDB" id="A0A453PRP2"/>
<keyword evidence="1" id="KW-1133">Transmembrane helix</keyword>
<organism evidence="2 3">
    <name type="scientific">Aegilops tauschii subsp. strangulata</name>
    <name type="common">Goatgrass</name>
    <dbReference type="NCBI Taxonomy" id="200361"/>
    <lineage>
        <taxon>Eukaryota</taxon>
        <taxon>Viridiplantae</taxon>
        <taxon>Streptophyta</taxon>
        <taxon>Embryophyta</taxon>
        <taxon>Tracheophyta</taxon>
        <taxon>Spermatophyta</taxon>
        <taxon>Magnoliopsida</taxon>
        <taxon>Liliopsida</taxon>
        <taxon>Poales</taxon>
        <taxon>Poaceae</taxon>
        <taxon>BOP clade</taxon>
        <taxon>Pooideae</taxon>
        <taxon>Triticodae</taxon>
        <taxon>Triticeae</taxon>
        <taxon>Triticinae</taxon>
        <taxon>Aegilops</taxon>
    </lineage>
</organism>
<reference evidence="3" key="1">
    <citation type="journal article" date="2014" name="Science">
        <title>Ancient hybridizations among the ancestral genomes of bread wheat.</title>
        <authorList>
            <consortium name="International Wheat Genome Sequencing Consortium,"/>
            <person name="Marcussen T."/>
            <person name="Sandve S.R."/>
            <person name="Heier L."/>
            <person name="Spannagl M."/>
            <person name="Pfeifer M."/>
            <person name="Jakobsen K.S."/>
            <person name="Wulff B.B."/>
            <person name="Steuernagel B."/>
            <person name="Mayer K.F."/>
            <person name="Olsen O.A."/>
        </authorList>
    </citation>
    <scope>NUCLEOTIDE SEQUENCE [LARGE SCALE GENOMIC DNA]</scope>
    <source>
        <strain evidence="3">cv. AL8/78</strain>
    </source>
</reference>
<accession>A0A453PRP2</accession>
<dbReference type="Proteomes" id="UP000015105">
    <property type="component" value="Chromosome 6D"/>
</dbReference>
<evidence type="ECO:0000313" key="2">
    <source>
        <dbReference type="EnsemblPlants" id="AET6Gv20840000.1"/>
    </source>
</evidence>
<sequence>CGALTPETPTSDTSFLLLFTGLYFIYTIIVNILSLLQLT</sequence>
<dbReference type="EnsemblPlants" id="AET6Gv20840000.1">
    <property type="protein sequence ID" value="AET6Gv20840000.1"/>
    <property type="gene ID" value="AET6Gv20840000"/>
</dbReference>
<reference evidence="2" key="4">
    <citation type="submission" date="2019-03" db="UniProtKB">
        <authorList>
            <consortium name="EnsemblPlants"/>
        </authorList>
    </citation>
    <scope>IDENTIFICATION</scope>
</reference>
<keyword evidence="1" id="KW-0812">Transmembrane</keyword>
<name>A0A453PRP2_AEGTS</name>
<dbReference type="Gramene" id="AET6Gv20840000.1">
    <property type="protein sequence ID" value="AET6Gv20840000.1"/>
    <property type="gene ID" value="AET6Gv20840000"/>
</dbReference>